<reference evidence="1" key="1">
    <citation type="submission" date="2014-09" db="EMBL/GenBank/DDBJ databases">
        <authorList>
            <person name="Magalhaes I.L.F."/>
            <person name="Oliveira U."/>
            <person name="Santos F.R."/>
            <person name="Vidigal T.H.D.A."/>
            <person name="Brescovit A.D."/>
            <person name="Santos A.J."/>
        </authorList>
    </citation>
    <scope>NUCLEOTIDE SEQUENCE</scope>
    <source>
        <tissue evidence="1">Shoot tissue taken approximately 20 cm above the soil surface</tissue>
    </source>
</reference>
<dbReference type="EMBL" id="GBRH01196049">
    <property type="protein sequence ID" value="JAE01847.1"/>
    <property type="molecule type" value="Transcribed_RNA"/>
</dbReference>
<name>A0A0A9EP11_ARUDO</name>
<evidence type="ECO:0000313" key="1">
    <source>
        <dbReference type="EMBL" id="JAE01847.1"/>
    </source>
</evidence>
<accession>A0A0A9EP11</accession>
<sequence length="10" mass="1089">MAAAREERGV</sequence>
<proteinExistence type="predicted"/>
<organism evidence="1">
    <name type="scientific">Arundo donax</name>
    <name type="common">Giant reed</name>
    <name type="synonym">Donax arundinaceus</name>
    <dbReference type="NCBI Taxonomy" id="35708"/>
    <lineage>
        <taxon>Eukaryota</taxon>
        <taxon>Viridiplantae</taxon>
        <taxon>Streptophyta</taxon>
        <taxon>Embryophyta</taxon>
        <taxon>Tracheophyta</taxon>
        <taxon>Spermatophyta</taxon>
        <taxon>Magnoliopsida</taxon>
        <taxon>Liliopsida</taxon>
        <taxon>Poales</taxon>
        <taxon>Poaceae</taxon>
        <taxon>PACMAD clade</taxon>
        <taxon>Arundinoideae</taxon>
        <taxon>Arundineae</taxon>
        <taxon>Arundo</taxon>
    </lineage>
</organism>
<protein>
    <submittedName>
        <fullName evidence="1">Uncharacterized protein</fullName>
    </submittedName>
</protein>
<reference evidence="1" key="2">
    <citation type="journal article" date="2015" name="Data Brief">
        <title>Shoot transcriptome of the giant reed, Arundo donax.</title>
        <authorList>
            <person name="Barrero R.A."/>
            <person name="Guerrero F.D."/>
            <person name="Moolhuijzen P."/>
            <person name="Goolsby J.A."/>
            <person name="Tidwell J."/>
            <person name="Bellgard S.E."/>
            <person name="Bellgard M.I."/>
        </authorList>
    </citation>
    <scope>NUCLEOTIDE SEQUENCE</scope>
    <source>
        <tissue evidence="1">Shoot tissue taken approximately 20 cm above the soil surface</tissue>
    </source>
</reference>